<dbReference type="PANTHER" id="PTHR19336">
    <property type="entry name" value="UNCHARACTERIZED DUF1167"/>
    <property type="match status" value="1"/>
</dbReference>
<gene>
    <name evidence="5" type="primary">LOC100212697</name>
</gene>
<dbReference type="Gene3D" id="1.20.58.90">
    <property type="match status" value="1"/>
</dbReference>
<name>A0ABM4BJF9_HYDVU</name>
<feature type="compositionally biased region" description="Basic and acidic residues" evidence="2">
    <location>
        <begin position="454"/>
        <end position="475"/>
    </location>
</feature>
<dbReference type="RefSeq" id="XP_065649171.1">
    <property type="nucleotide sequence ID" value="XM_065793099.1"/>
</dbReference>
<dbReference type="Proteomes" id="UP001652625">
    <property type="component" value="Chromosome 03"/>
</dbReference>
<feature type="coiled-coil region" evidence="1">
    <location>
        <begin position="42"/>
        <end position="134"/>
    </location>
</feature>
<feature type="compositionally biased region" description="Polar residues" evidence="2">
    <location>
        <begin position="476"/>
        <end position="485"/>
    </location>
</feature>
<dbReference type="InterPro" id="IPR051756">
    <property type="entry name" value="Centrosomal_MT-associated"/>
</dbReference>
<dbReference type="Pfam" id="PF14073">
    <property type="entry name" value="Cep57_CLD"/>
    <property type="match status" value="2"/>
</dbReference>
<dbReference type="SUPFAM" id="SSF57997">
    <property type="entry name" value="Tropomyosin"/>
    <property type="match status" value="1"/>
</dbReference>
<evidence type="ECO:0000256" key="1">
    <source>
        <dbReference type="SAM" id="Coils"/>
    </source>
</evidence>
<dbReference type="InterPro" id="IPR025913">
    <property type="entry name" value="Cep57_CLD"/>
</dbReference>
<organism evidence="4 5">
    <name type="scientific">Hydra vulgaris</name>
    <name type="common">Hydra</name>
    <name type="synonym">Hydra attenuata</name>
    <dbReference type="NCBI Taxonomy" id="6087"/>
    <lineage>
        <taxon>Eukaryota</taxon>
        <taxon>Metazoa</taxon>
        <taxon>Cnidaria</taxon>
        <taxon>Hydrozoa</taxon>
        <taxon>Hydroidolina</taxon>
        <taxon>Anthoathecata</taxon>
        <taxon>Aplanulata</taxon>
        <taxon>Hydridae</taxon>
        <taxon>Hydra</taxon>
    </lineage>
</organism>
<dbReference type="PANTHER" id="PTHR19336:SF9">
    <property type="entry name" value="SPINDLE POLE BODY PROTEIN PPC89"/>
    <property type="match status" value="1"/>
</dbReference>
<keyword evidence="4" id="KW-1185">Reference proteome</keyword>
<proteinExistence type="predicted"/>
<reference evidence="5" key="1">
    <citation type="submission" date="2025-08" db="UniProtKB">
        <authorList>
            <consortium name="RefSeq"/>
        </authorList>
    </citation>
    <scope>IDENTIFICATION</scope>
</reference>
<dbReference type="GeneID" id="100212697"/>
<feature type="domain" description="Cep57 centrosome localisation" evidence="3">
    <location>
        <begin position="197"/>
        <end position="240"/>
    </location>
</feature>
<evidence type="ECO:0000313" key="4">
    <source>
        <dbReference type="Proteomes" id="UP001652625"/>
    </source>
</evidence>
<feature type="region of interest" description="Disordered" evidence="2">
    <location>
        <begin position="454"/>
        <end position="485"/>
    </location>
</feature>
<evidence type="ECO:0000259" key="3">
    <source>
        <dbReference type="Pfam" id="PF14073"/>
    </source>
</evidence>
<feature type="region of interest" description="Disordered" evidence="2">
    <location>
        <begin position="234"/>
        <end position="264"/>
    </location>
</feature>
<evidence type="ECO:0000313" key="5">
    <source>
        <dbReference type="RefSeq" id="XP_065649171.1"/>
    </source>
</evidence>
<evidence type="ECO:0000256" key="2">
    <source>
        <dbReference type="SAM" id="MobiDB-lite"/>
    </source>
</evidence>
<protein>
    <submittedName>
        <fullName evidence="5">Centrosomal protein cep57l1 isoform X2</fullName>
    </submittedName>
</protein>
<accession>A0ABM4BJF9</accession>
<sequence length="509" mass="57753">MPESSSFASPYTSIGSQSSYKNISQLADKNYSFLSYKTEVLRNDQENKSKAVMEALKCLQEKIQYLESDRDQAEQNLKSLANEAQTYKQKILSNNGNTFEASTISKNLDLEDKLECAKKRCEILEKQLDTSRTMMFGKRIHSPSNKTNVQPIFLDYSNSKKLSVGSTISFSAAPLVAVEQVKNNVNEKSFHELDGFLPTIEKVNKLQEEHLKLSASQALTENKIQQLEKKIQEAHKKKQVPGTQQNVDDSAMSIGGDTKNNSDEINRMNKKKTKTKVNSDVLDSHTIKSKSSKLSNDHYLMKYTDIPFVVGKSSGKSHSLGANIQSVLSILKLHNNLCHKDLKDYQTASDSIKVKQKMTKYDKKVEDSISVKDIEILLGMLQDELAQLGFAHHEVSSQIDEINNEKQEEYRKMLDRMEQKMELKSNQIHIIKSHIENHKKCSSKNRIVKTCKVKDNSQDSKVKGDESQDTMKSKDSAATSRSSINPHLIMLKKSKLLQQTLRKGDLHWE</sequence>
<feature type="domain" description="Cep57 centrosome localisation" evidence="3">
    <location>
        <begin position="51"/>
        <end position="136"/>
    </location>
</feature>
<keyword evidence="1" id="KW-0175">Coiled coil</keyword>